<evidence type="ECO:0000313" key="7">
    <source>
        <dbReference type="EMBL" id="ACU93493.1"/>
    </source>
</evidence>
<evidence type="ECO:0000256" key="3">
    <source>
        <dbReference type="ARBA" id="ARBA00022679"/>
    </source>
</evidence>
<dbReference type="PANTHER" id="PTHR33841">
    <property type="entry name" value="DNA METHYLTRANSFERASE YEEA-RELATED"/>
    <property type="match status" value="1"/>
</dbReference>
<dbReference type="InterPro" id="IPR011639">
    <property type="entry name" value="MethylTrfase_TaqI-like_dom"/>
</dbReference>
<feature type="domain" description="Type II methyltransferase M.TaqI-like" evidence="6">
    <location>
        <begin position="530"/>
        <end position="844"/>
    </location>
</feature>
<evidence type="ECO:0000259" key="6">
    <source>
        <dbReference type="Pfam" id="PF07669"/>
    </source>
</evidence>
<dbReference type="KEGG" id="coc:Coch_1948"/>
<dbReference type="GO" id="GO:0006304">
    <property type="term" value="P:DNA modification"/>
    <property type="evidence" value="ECO:0007669"/>
    <property type="project" value="InterPro"/>
</dbReference>
<reference evidence="7 8" key="1">
    <citation type="journal article" date="2009" name="Stand. Genomic Sci.">
        <title>Complete genome sequence of Capnocytophaga ochracea type strain (VPI 2845).</title>
        <authorList>
            <person name="Mavrommatis K."/>
            <person name="Gronow S."/>
            <person name="Saunders E."/>
            <person name="Land M."/>
            <person name="Lapidus A."/>
            <person name="Copeland A."/>
            <person name="Glavina Del Rio T."/>
            <person name="Nolan M."/>
            <person name="Lucas S."/>
            <person name="Chen F."/>
            <person name="Tice H."/>
            <person name="Cheng J.F."/>
            <person name="Bruce D."/>
            <person name="Goodwin L."/>
            <person name="Pitluck S."/>
            <person name="Pati A."/>
            <person name="Ivanova N."/>
            <person name="Chen A."/>
            <person name="Palaniappan K."/>
            <person name="Chain P."/>
            <person name="Hauser L."/>
            <person name="Chang Y.J."/>
            <person name="Jeffries C.D."/>
            <person name="Brettin T."/>
            <person name="Detter J.C."/>
            <person name="Han C."/>
            <person name="Bristow J."/>
            <person name="Goker M."/>
            <person name="Rohde M."/>
            <person name="Eisen J.A."/>
            <person name="Markowitz V."/>
            <person name="Kyrpides N.C."/>
            <person name="Klenk H.P."/>
            <person name="Hugenholtz P."/>
        </authorList>
    </citation>
    <scope>NUCLEOTIDE SEQUENCE [LARGE SCALE GENOMIC DNA]</scope>
    <source>
        <strain evidence="8">ATCC 27872 / DSM 7271 / JCM 12966 / VPI 2845</strain>
    </source>
</reference>
<sequence length="1089" mass="126230">MKDLRQILSSSYRQEDWISFLKELFAHSSGTGAILQKPQIIELPKSEKVKEAYELGNYETTEGRLIGIYQVNISEDMLLYRNKVGLRQLMKNIYKYNVDGVLVVFVQEKKWRLSYISEIIKEVDEKGKIIKEITNEKRFTYLLGEGEKTKTATDRLQLLVGKELSLEDFKNAFAVEALNNDFFDRYKDIYEDFVQHITGVRYEKKGNKYQENKKHQPHPNFDGYKDYRGFSTILHPDSETKPFKNREFQNLFGGNEKAVRDFVKRMMGRIVFLYFIQKKGWLAVPKGKKWGEGNYDYLYQLYKETPKEDQPYFYEKRLVPLFFECFTDKKSESETNDLRFPYLNGGLFDKTQDQHFDKVNLPYSIFTELFDTFNSYNFTVYEDAPNEHTVAVDPEMLGHIFENLLEDNKDKGAFYTPKEIVHYMCKESLKTFLLSKIVPDNNQSEKAKDVITKIIEHQPLNEDEKIYVIEKGDVITTSLENVKICDPAIGSGAFPMGLLQEIYYIKITLQQLGITTEQTDAQIKKHIIEQNIYGVDIDAGAVDIARLRFWLSLVVDEHLPQPLPNLDFKIMQGNSLLESYQGVDLSLIGSEEEATDTAIDYGDEYISPQQLPLLNKAHKEKIQQLMKDFFSSTEDKNLKRKEINDLIEGQIHYKIIFEKNQVKKKIEGFEKKFGITSQEDLIEKLQKGILTSKGKEYKAYMADKNRHLELDHIEKELISFQTKIERPYFLWHTYFGDVIKGANNLDNSGFDIVIGNPPYGAKLSQEDKEVLKKKYISAQTIKGVQKGSLDTYTLFIELGYNLLKKQGYLGFIVPLSVTSSDALSGLHNLLINNCEVIKISSYGDRPKRVFESAEQQVSIISFLKTQTEAKEILMTGINKRYSDDSLWVLLDNLKFSNAIGLLSYGRIPKIGTNTEQIILQKLLKNSNLLSDLKTEKGSSIYYRKAGGRYYKIITKDSTESSAEGSIIIENRYLDLVGAILSSNLFYWFWLIHSDWHNMRTSEIENFPIPYNNFNDKTLEQISKLYNIYLTDLKKNAKKTVTGLNVFVARKSKHIIDQIDDLICPLYGLTQEETDFIKNYEIEFRLSDND</sequence>
<protein>
    <recommendedName>
        <fullName evidence="1">site-specific DNA-methyltransferase (adenine-specific)</fullName>
        <ecNumber evidence="1">2.1.1.72</ecNumber>
    </recommendedName>
</protein>
<dbReference type="EC" id="2.1.1.72" evidence="1"/>
<dbReference type="RefSeq" id="WP_015782960.1">
    <property type="nucleotide sequence ID" value="NC_013162.1"/>
</dbReference>
<dbReference type="REBASE" id="21772">
    <property type="entry name" value="CocORF1948P"/>
</dbReference>
<keyword evidence="8" id="KW-1185">Reference proteome</keyword>
<keyword evidence="2 7" id="KW-0489">Methyltransferase</keyword>
<evidence type="ECO:0000256" key="1">
    <source>
        <dbReference type="ARBA" id="ARBA00011900"/>
    </source>
</evidence>
<dbReference type="AlphaFoldDB" id="C7M8W4"/>
<evidence type="ECO:0000313" key="8">
    <source>
        <dbReference type="Proteomes" id="UP000006650"/>
    </source>
</evidence>
<gene>
    <name evidence="7" type="ordered locus">Coch_1948</name>
</gene>
<dbReference type="PROSITE" id="PS00092">
    <property type="entry name" value="N6_MTASE"/>
    <property type="match status" value="1"/>
</dbReference>
<dbReference type="EMBL" id="CP001632">
    <property type="protein sequence ID" value="ACU93493.1"/>
    <property type="molecule type" value="Genomic_DNA"/>
</dbReference>
<dbReference type="Proteomes" id="UP000006650">
    <property type="component" value="Chromosome"/>
</dbReference>
<dbReference type="HOGENOM" id="CLU_284115_0_0_10"/>
<dbReference type="SUPFAM" id="SSF53335">
    <property type="entry name" value="S-adenosyl-L-methionine-dependent methyltransferases"/>
    <property type="match status" value="1"/>
</dbReference>
<dbReference type="PRINTS" id="PR00507">
    <property type="entry name" value="N12N6MTFRASE"/>
</dbReference>
<dbReference type="GeneID" id="76205538"/>
<dbReference type="InterPro" id="IPR050953">
    <property type="entry name" value="N4_N6_ade-DNA_methylase"/>
</dbReference>
<dbReference type="PANTHER" id="PTHR33841:SF1">
    <property type="entry name" value="DNA METHYLTRANSFERASE A"/>
    <property type="match status" value="1"/>
</dbReference>
<keyword evidence="4" id="KW-0949">S-adenosyl-L-methionine</keyword>
<evidence type="ECO:0000256" key="4">
    <source>
        <dbReference type="ARBA" id="ARBA00022691"/>
    </source>
</evidence>
<dbReference type="GO" id="GO:0009007">
    <property type="term" value="F:site-specific DNA-methyltransferase (adenine-specific) activity"/>
    <property type="evidence" value="ECO:0007669"/>
    <property type="project" value="UniProtKB-EC"/>
</dbReference>
<comment type="catalytic activity">
    <reaction evidence="5">
        <text>a 2'-deoxyadenosine in DNA + S-adenosyl-L-methionine = an N(6)-methyl-2'-deoxyadenosine in DNA + S-adenosyl-L-homocysteine + H(+)</text>
        <dbReference type="Rhea" id="RHEA:15197"/>
        <dbReference type="Rhea" id="RHEA-COMP:12418"/>
        <dbReference type="Rhea" id="RHEA-COMP:12419"/>
        <dbReference type="ChEBI" id="CHEBI:15378"/>
        <dbReference type="ChEBI" id="CHEBI:57856"/>
        <dbReference type="ChEBI" id="CHEBI:59789"/>
        <dbReference type="ChEBI" id="CHEBI:90615"/>
        <dbReference type="ChEBI" id="CHEBI:90616"/>
        <dbReference type="EC" id="2.1.1.72"/>
    </reaction>
</comment>
<dbReference type="GO" id="GO:0003676">
    <property type="term" value="F:nucleic acid binding"/>
    <property type="evidence" value="ECO:0007669"/>
    <property type="project" value="InterPro"/>
</dbReference>
<accession>C7M8W4</accession>
<dbReference type="Pfam" id="PF07669">
    <property type="entry name" value="Eco57I"/>
    <property type="match status" value="1"/>
</dbReference>
<organism evidence="7 8">
    <name type="scientific">Capnocytophaga ochracea (strain ATCC 27872 / DSM 7271 / CCUG 9716 / JCM 12966 / NCTC 12371 / SS31 / VPI 2845)</name>
    <name type="common">Bacteroides ochraceus</name>
    <dbReference type="NCBI Taxonomy" id="521097"/>
    <lineage>
        <taxon>Bacteria</taxon>
        <taxon>Pseudomonadati</taxon>
        <taxon>Bacteroidota</taxon>
        <taxon>Flavobacteriia</taxon>
        <taxon>Flavobacteriales</taxon>
        <taxon>Flavobacteriaceae</taxon>
        <taxon>Capnocytophaga</taxon>
    </lineage>
</organism>
<dbReference type="eggNOG" id="COG1002">
    <property type="taxonomic scope" value="Bacteria"/>
</dbReference>
<evidence type="ECO:0000256" key="5">
    <source>
        <dbReference type="ARBA" id="ARBA00047942"/>
    </source>
</evidence>
<dbReference type="eggNOG" id="COG0827">
    <property type="taxonomic scope" value="Bacteria"/>
</dbReference>
<name>C7M8W4_CAPOD</name>
<dbReference type="STRING" id="521097.Coch_1948"/>
<proteinExistence type="predicted"/>
<dbReference type="GO" id="GO:0032259">
    <property type="term" value="P:methylation"/>
    <property type="evidence" value="ECO:0007669"/>
    <property type="project" value="UniProtKB-KW"/>
</dbReference>
<dbReference type="InterPro" id="IPR029063">
    <property type="entry name" value="SAM-dependent_MTases_sf"/>
</dbReference>
<keyword evidence="3" id="KW-0808">Transferase</keyword>
<dbReference type="Gene3D" id="3.40.50.150">
    <property type="entry name" value="Vaccinia Virus protein VP39"/>
    <property type="match status" value="1"/>
</dbReference>
<dbReference type="InterPro" id="IPR002052">
    <property type="entry name" value="DNA_methylase_N6_adenine_CS"/>
</dbReference>
<evidence type="ECO:0000256" key="2">
    <source>
        <dbReference type="ARBA" id="ARBA00022603"/>
    </source>
</evidence>